<dbReference type="Proteomes" id="UP000735302">
    <property type="component" value="Unassembled WGS sequence"/>
</dbReference>
<keyword evidence="3" id="KW-1185">Reference proteome</keyword>
<sequence>MLALLSSSYGERRSISALMGNLYATRQRQGESCTAFSHRPREAYDTLIARQRDMGVTASDSRLLRDHFADSLVDSILRRQLRERLACNADVTPHCPSLLKPATTKEKAGKPQPTAVESPAAVEGRDSLIGRTVGECPVVQFNLLGVGVKAVVDTGSQVSTIIESYYLQHVEPRGRELKRDLCLRLTAANGLELPYTGYFVATITIAGQVIPERVFLVIKDPPGGTKKPCLLGMNVLKEITGWEGLGRAPGPDLVAQKLTIGGQGGKYARLAEDVN</sequence>
<dbReference type="GO" id="GO:0006508">
    <property type="term" value="P:proteolysis"/>
    <property type="evidence" value="ECO:0007669"/>
    <property type="project" value="InterPro"/>
</dbReference>
<protein>
    <submittedName>
        <fullName evidence="2">Pol polyprotein</fullName>
    </submittedName>
</protein>
<accession>A0AAV4CYH5</accession>
<evidence type="ECO:0000256" key="1">
    <source>
        <dbReference type="SAM" id="MobiDB-lite"/>
    </source>
</evidence>
<name>A0AAV4CYH5_9GAST</name>
<dbReference type="PROSITE" id="PS00141">
    <property type="entry name" value="ASP_PROTEASE"/>
    <property type="match status" value="1"/>
</dbReference>
<dbReference type="Gene3D" id="2.40.70.10">
    <property type="entry name" value="Acid Proteases"/>
    <property type="match status" value="1"/>
</dbReference>
<dbReference type="GO" id="GO:0004190">
    <property type="term" value="F:aspartic-type endopeptidase activity"/>
    <property type="evidence" value="ECO:0007669"/>
    <property type="project" value="InterPro"/>
</dbReference>
<feature type="region of interest" description="Disordered" evidence="1">
    <location>
        <begin position="98"/>
        <end position="121"/>
    </location>
</feature>
<dbReference type="InterPro" id="IPR021109">
    <property type="entry name" value="Peptidase_aspartic_dom_sf"/>
</dbReference>
<evidence type="ECO:0000313" key="2">
    <source>
        <dbReference type="EMBL" id="GFO36959.1"/>
    </source>
</evidence>
<evidence type="ECO:0000313" key="3">
    <source>
        <dbReference type="Proteomes" id="UP000735302"/>
    </source>
</evidence>
<dbReference type="SUPFAM" id="SSF50630">
    <property type="entry name" value="Acid proteases"/>
    <property type="match status" value="1"/>
</dbReference>
<dbReference type="InterPro" id="IPR001969">
    <property type="entry name" value="Aspartic_peptidase_AS"/>
</dbReference>
<proteinExistence type="predicted"/>
<dbReference type="CDD" id="cd00303">
    <property type="entry name" value="retropepsin_like"/>
    <property type="match status" value="1"/>
</dbReference>
<comment type="caution">
    <text evidence="2">The sequence shown here is derived from an EMBL/GenBank/DDBJ whole genome shotgun (WGS) entry which is preliminary data.</text>
</comment>
<organism evidence="2 3">
    <name type="scientific">Plakobranchus ocellatus</name>
    <dbReference type="NCBI Taxonomy" id="259542"/>
    <lineage>
        <taxon>Eukaryota</taxon>
        <taxon>Metazoa</taxon>
        <taxon>Spiralia</taxon>
        <taxon>Lophotrochozoa</taxon>
        <taxon>Mollusca</taxon>
        <taxon>Gastropoda</taxon>
        <taxon>Heterobranchia</taxon>
        <taxon>Euthyneura</taxon>
        <taxon>Panpulmonata</taxon>
        <taxon>Sacoglossa</taxon>
        <taxon>Placobranchoidea</taxon>
        <taxon>Plakobranchidae</taxon>
        <taxon>Plakobranchus</taxon>
    </lineage>
</organism>
<dbReference type="AlphaFoldDB" id="A0AAV4CYH5"/>
<dbReference type="EMBL" id="BLXT01007159">
    <property type="protein sequence ID" value="GFO36959.1"/>
    <property type="molecule type" value="Genomic_DNA"/>
</dbReference>
<reference evidence="2 3" key="1">
    <citation type="journal article" date="2021" name="Elife">
        <title>Chloroplast acquisition without the gene transfer in kleptoplastic sea slugs, Plakobranchus ocellatus.</title>
        <authorList>
            <person name="Maeda T."/>
            <person name="Takahashi S."/>
            <person name="Yoshida T."/>
            <person name="Shimamura S."/>
            <person name="Takaki Y."/>
            <person name="Nagai Y."/>
            <person name="Toyoda A."/>
            <person name="Suzuki Y."/>
            <person name="Arimoto A."/>
            <person name="Ishii H."/>
            <person name="Satoh N."/>
            <person name="Nishiyama T."/>
            <person name="Hasebe M."/>
            <person name="Maruyama T."/>
            <person name="Minagawa J."/>
            <person name="Obokata J."/>
            <person name="Shigenobu S."/>
        </authorList>
    </citation>
    <scope>NUCLEOTIDE SEQUENCE [LARGE SCALE GENOMIC DNA]</scope>
</reference>
<gene>
    <name evidence="2" type="ORF">PoB_006346400</name>
</gene>